<proteinExistence type="predicted"/>
<evidence type="ECO:0000313" key="2">
    <source>
        <dbReference type="EMBL" id="KAF3505445.1"/>
    </source>
</evidence>
<feature type="compositionally biased region" description="Basic and acidic residues" evidence="1">
    <location>
        <begin position="51"/>
        <end position="62"/>
    </location>
</feature>
<feature type="compositionally biased region" description="Basic residues" evidence="1">
    <location>
        <begin position="16"/>
        <end position="30"/>
    </location>
</feature>
<evidence type="ECO:0000256" key="1">
    <source>
        <dbReference type="SAM" id="MobiDB-lite"/>
    </source>
</evidence>
<gene>
    <name evidence="2" type="ORF">DY000_02064409</name>
</gene>
<organism evidence="2 3">
    <name type="scientific">Brassica cretica</name>
    <name type="common">Mustard</name>
    <dbReference type="NCBI Taxonomy" id="69181"/>
    <lineage>
        <taxon>Eukaryota</taxon>
        <taxon>Viridiplantae</taxon>
        <taxon>Streptophyta</taxon>
        <taxon>Embryophyta</taxon>
        <taxon>Tracheophyta</taxon>
        <taxon>Spermatophyta</taxon>
        <taxon>Magnoliopsida</taxon>
        <taxon>eudicotyledons</taxon>
        <taxon>Gunneridae</taxon>
        <taxon>Pentapetalae</taxon>
        <taxon>rosids</taxon>
        <taxon>malvids</taxon>
        <taxon>Brassicales</taxon>
        <taxon>Brassicaceae</taxon>
        <taxon>Brassiceae</taxon>
        <taxon>Brassica</taxon>
    </lineage>
</organism>
<feature type="region of interest" description="Disordered" evidence="1">
    <location>
        <begin position="1"/>
        <end position="62"/>
    </location>
</feature>
<reference evidence="2 3" key="1">
    <citation type="journal article" date="2020" name="BMC Genomics">
        <title>Intraspecific diversification of the crop wild relative Brassica cretica Lam. using demographic model selection.</title>
        <authorList>
            <person name="Kioukis A."/>
            <person name="Michalopoulou V.A."/>
            <person name="Briers L."/>
            <person name="Pirintsos S."/>
            <person name="Studholme D.J."/>
            <person name="Pavlidis P."/>
            <person name="Sarris P.F."/>
        </authorList>
    </citation>
    <scope>NUCLEOTIDE SEQUENCE [LARGE SCALE GENOMIC DNA]</scope>
    <source>
        <strain evidence="3">cv. PFS-1207/04</strain>
    </source>
</reference>
<evidence type="ECO:0008006" key="4">
    <source>
        <dbReference type="Google" id="ProtNLM"/>
    </source>
</evidence>
<keyword evidence="3" id="KW-1185">Reference proteome</keyword>
<dbReference type="EMBL" id="QGKV02001668">
    <property type="protein sequence ID" value="KAF3505445.1"/>
    <property type="molecule type" value="Genomic_DNA"/>
</dbReference>
<name>A0ABQ7ANJ6_BRACR</name>
<comment type="caution">
    <text evidence="2">The sequence shown here is derived from an EMBL/GenBank/DDBJ whole genome shotgun (WGS) entry which is preliminary data.</text>
</comment>
<protein>
    <recommendedName>
        <fullName evidence="4">RIN4 pathogenic type III effector avirulence factor Avr cleavage site domain-containing protein</fullName>
    </recommendedName>
</protein>
<sequence length="62" mass="7440">MRKKTDDENEKEVNKTTKKPLILHKKGGRHQFHDWQQGERPPECKQQLTKPENRAKDVLDFE</sequence>
<accession>A0ABQ7ANJ6</accession>
<feature type="compositionally biased region" description="Basic and acidic residues" evidence="1">
    <location>
        <begin position="31"/>
        <end position="43"/>
    </location>
</feature>
<feature type="compositionally biased region" description="Basic and acidic residues" evidence="1">
    <location>
        <begin position="1"/>
        <end position="15"/>
    </location>
</feature>
<dbReference type="Proteomes" id="UP000266723">
    <property type="component" value="Unassembled WGS sequence"/>
</dbReference>
<evidence type="ECO:0000313" key="3">
    <source>
        <dbReference type="Proteomes" id="UP000266723"/>
    </source>
</evidence>